<dbReference type="InterPro" id="IPR029068">
    <property type="entry name" value="Glyas_Bleomycin-R_OHBP_Dase"/>
</dbReference>
<organism evidence="2 3">
    <name type="scientific">Nocardia transvalensis</name>
    <dbReference type="NCBI Taxonomy" id="37333"/>
    <lineage>
        <taxon>Bacteria</taxon>
        <taxon>Bacillati</taxon>
        <taxon>Actinomycetota</taxon>
        <taxon>Actinomycetes</taxon>
        <taxon>Mycobacteriales</taxon>
        <taxon>Nocardiaceae</taxon>
        <taxon>Nocardia</taxon>
    </lineage>
</organism>
<comment type="caution">
    <text evidence="2">The sequence shown here is derived from an EMBL/GenBank/DDBJ whole genome shotgun (WGS) entry which is preliminary data.</text>
</comment>
<dbReference type="SUPFAM" id="SSF54593">
    <property type="entry name" value="Glyoxalase/Bleomycin resistance protein/Dihydroxybiphenyl dioxygenase"/>
    <property type="match status" value="1"/>
</dbReference>
<dbReference type="GO" id="GO:0016829">
    <property type="term" value="F:lyase activity"/>
    <property type="evidence" value="ECO:0007669"/>
    <property type="project" value="UniProtKB-KW"/>
</dbReference>
<gene>
    <name evidence="2" type="ORF">BJY24_004602</name>
</gene>
<dbReference type="AlphaFoldDB" id="A0A7W9UKH3"/>
<feature type="domain" description="Glyoxalase/fosfomycin resistance/dioxygenase" evidence="1">
    <location>
        <begin position="7"/>
        <end position="106"/>
    </location>
</feature>
<keyword evidence="2" id="KW-0456">Lyase</keyword>
<evidence type="ECO:0000313" key="3">
    <source>
        <dbReference type="Proteomes" id="UP000540412"/>
    </source>
</evidence>
<evidence type="ECO:0000259" key="1">
    <source>
        <dbReference type="Pfam" id="PF00903"/>
    </source>
</evidence>
<dbReference type="InterPro" id="IPR004360">
    <property type="entry name" value="Glyas_Fos-R_dOase_dom"/>
</dbReference>
<dbReference type="EMBL" id="JACHIT010000002">
    <property type="protein sequence ID" value="MBB5915690.1"/>
    <property type="molecule type" value="Genomic_DNA"/>
</dbReference>
<protein>
    <submittedName>
        <fullName evidence="2">Putative enzyme related to lactoylglutathione lyase</fullName>
    </submittedName>
</protein>
<reference evidence="2 3" key="1">
    <citation type="submission" date="2020-08" db="EMBL/GenBank/DDBJ databases">
        <title>Sequencing the genomes of 1000 actinobacteria strains.</title>
        <authorList>
            <person name="Klenk H.-P."/>
        </authorList>
    </citation>
    <scope>NUCLEOTIDE SEQUENCE [LARGE SCALE GENOMIC DNA]</scope>
    <source>
        <strain evidence="2 3">DSM 43582</strain>
    </source>
</reference>
<sequence>MDLYHVMCVSDRGRALRWYEVFFGRAADEVIGDEHLWQIGENAWVVVDDRAVRAERVGGSMITLGVSDLDDFLARFAAHGIDHGPVDTYGNGVRHVEVLDPDGNSLSLAQAPAP</sequence>
<keyword evidence="3" id="KW-1185">Reference proteome</keyword>
<proteinExistence type="predicted"/>
<dbReference type="RefSeq" id="WP_040748950.1">
    <property type="nucleotide sequence ID" value="NZ_JACHIT010000002.1"/>
</dbReference>
<dbReference type="Gene3D" id="3.10.180.10">
    <property type="entry name" value="2,3-Dihydroxybiphenyl 1,2-Dioxygenase, domain 1"/>
    <property type="match status" value="1"/>
</dbReference>
<dbReference type="Pfam" id="PF00903">
    <property type="entry name" value="Glyoxalase"/>
    <property type="match status" value="1"/>
</dbReference>
<dbReference type="CDD" id="cd06587">
    <property type="entry name" value="VOC"/>
    <property type="match status" value="1"/>
</dbReference>
<name>A0A7W9UKH3_9NOCA</name>
<evidence type="ECO:0000313" key="2">
    <source>
        <dbReference type="EMBL" id="MBB5915690.1"/>
    </source>
</evidence>
<accession>A0A7W9UKH3</accession>
<dbReference type="Proteomes" id="UP000540412">
    <property type="component" value="Unassembled WGS sequence"/>
</dbReference>